<evidence type="ECO:0000313" key="1">
    <source>
        <dbReference type="EMBL" id="KAH6636535.1"/>
    </source>
</evidence>
<dbReference type="EMBL" id="JAGIZQ010000003">
    <property type="protein sequence ID" value="KAH6636535.1"/>
    <property type="molecule type" value="Genomic_DNA"/>
</dbReference>
<name>A0ACB7PEX0_9PEZI</name>
<evidence type="ECO:0000313" key="2">
    <source>
        <dbReference type="Proteomes" id="UP000724584"/>
    </source>
</evidence>
<reference evidence="1 2" key="1">
    <citation type="journal article" date="2021" name="Nat. Commun.">
        <title>Genetic determinants of endophytism in the Arabidopsis root mycobiome.</title>
        <authorList>
            <person name="Mesny F."/>
            <person name="Miyauchi S."/>
            <person name="Thiergart T."/>
            <person name="Pickel B."/>
            <person name="Atanasova L."/>
            <person name="Karlsson M."/>
            <person name="Huettel B."/>
            <person name="Barry K.W."/>
            <person name="Haridas S."/>
            <person name="Chen C."/>
            <person name="Bauer D."/>
            <person name="Andreopoulos W."/>
            <person name="Pangilinan J."/>
            <person name="LaButti K."/>
            <person name="Riley R."/>
            <person name="Lipzen A."/>
            <person name="Clum A."/>
            <person name="Drula E."/>
            <person name="Henrissat B."/>
            <person name="Kohler A."/>
            <person name="Grigoriev I.V."/>
            <person name="Martin F.M."/>
            <person name="Hacquard S."/>
        </authorList>
    </citation>
    <scope>NUCLEOTIDE SEQUENCE [LARGE SCALE GENOMIC DNA]</scope>
    <source>
        <strain evidence="1 2">MPI-SDFR-AT-0079</strain>
    </source>
</reference>
<gene>
    <name evidence="1" type="ORF">F5144DRAFT_183557</name>
</gene>
<comment type="caution">
    <text evidence="1">The sequence shown here is derived from an EMBL/GenBank/DDBJ whole genome shotgun (WGS) entry which is preliminary data.</text>
</comment>
<protein>
    <submittedName>
        <fullName evidence="1">Uncharacterized protein</fullName>
    </submittedName>
</protein>
<organism evidence="1 2">
    <name type="scientific">Chaetomium tenue</name>
    <dbReference type="NCBI Taxonomy" id="1854479"/>
    <lineage>
        <taxon>Eukaryota</taxon>
        <taxon>Fungi</taxon>
        <taxon>Dikarya</taxon>
        <taxon>Ascomycota</taxon>
        <taxon>Pezizomycotina</taxon>
        <taxon>Sordariomycetes</taxon>
        <taxon>Sordariomycetidae</taxon>
        <taxon>Sordariales</taxon>
        <taxon>Chaetomiaceae</taxon>
        <taxon>Chaetomium</taxon>
    </lineage>
</organism>
<proteinExistence type="predicted"/>
<sequence>MNWVDSVGVIHRGRGRWVLKNGCMLLASIVGLFCLPGAVCLLYVGYLEQGWSVLSVCMLLFVVVGLTFGHESDRPSWNGRPPCGQAWL</sequence>
<keyword evidence="2" id="KW-1185">Reference proteome</keyword>
<dbReference type="Proteomes" id="UP000724584">
    <property type="component" value="Unassembled WGS sequence"/>
</dbReference>
<accession>A0ACB7PEX0</accession>